<dbReference type="GO" id="GO:0016491">
    <property type="term" value="F:oxidoreductase activity"/>
    <property type="evidence" value="ECO:0007669"/>
    <property type="project" value="InterPro"/>
</dbReference>
<evidence type="ECO:0000313" key="2">
    <source>
        <dbReference type="EMBL" id="TFE25832.1"/>
    </source>
</evidence>
<reference evidence="2 3" key="1">
    <citation type="submission" date="2019-03" db="EMBL/GenBank/DDBJ databases">
        <title>Cohnella endophytica sp. nov., a novel endophytic bacterium isolated from bark of Sonneratia apetala.</title>
        <authorList>
            <person name="Tuo L."/>
        </authorList>
    </citation>
    <scope>NUCLEOTIDE SEQUENCE [LARGE SCALE GENOMIC DNA]</scope>
    <source>
        <strain evidence="2 3">CCTCC AB 208254</strain>
    </source>
</reference>
<dbReference type="EMBL" id="SOMN01000017">
    <property type="protein sequence ID" value="TFE25832.1"/>
    <property type="molecule type" value="Genomic_DNA"/>
</dbReference>
<dbReference type="InterPro" id="IPR053135">
    <property type="entry name" value="AKR2_Oxidoreductase"/>
</dbReference>
<organism evidence="2 3">
    <name type="scientific">Cohnella luojiensis</name>
    <dbReference type="NCBI Taxonomy" id="652876"/>
    <lineage>
        <taxon>Bacteria</taxon>
        <taxon>Bacillati</taxon>
        <taxon>Bacillota</taxon>
        <taxon>Bacilli</taxon>
        <taxon>Bacillales</taxon>
        <taxon>Paenibacillaceae</taxon>
        <taxon>Cohnella</taxon>
    </lineage>
</organism>
<accession>A0A4Y8LVI4</accession>
<dbReference type="RefSeq" id="WP_135152621.1">
    <property type="nucleotide sequence ID" value="NZ_SOMN01000017.1"/>
</dbReference>
<gene>
    <name evidence="2" type="ORF">E2980_13025</name>
</gene>
<dbReference type="CDD" id="cd19095">
    <property type="entry name" value="AKR_PA4992-like"/>
    <property type="match status" value="1"/>
</dbReference>
<dbReference type="PRINTS" id="PR00069">
    <property type="entry name" value="ALDKETRDTASE"/>
</dbReference>
<dbReference type="PANTHER" id="PTHR43312:SF1">
    <property type="entry name" value="NADP-DEPENDENT OXIDOREDUCTASE DOMAIN-CONTAINING PROTEIN"/>
    <property type="match status" value="1"/>
</dbReference>
<dbReference type="OrthoDB" id="9773828at2"/>
<dbReference type="AlphaFoldDB" id="A0A4Y8LVI4"/>
<dbReference type="InterPro" id="IPR023210">
    <property type="entry name" value="NADP_OxRdtase_dom"/>
</dbReference>
<dbReference type="PANTHER" id="PTHR43312">
    <property type="entry name" value="D-THREO-ALDOSE 1-DEHYDROGENASE"/>
    <property type="match status" value="1"/>
</dbReference>
<dbReference type="InterPro" id="IPR020471">
    <property type="entry name" value="AKR"/>
</dbReference>
<proteinExistence type="predicted"/>
<keyword evidence="3" id="KW-1185">Reference proteome</keyword>
<evidence type="ECO:0000313" key="3">
    <source>
        <dbReference type="Proteomes" id="UP000297900"/>
    </source>
</evidence>
<sequence>MEQRQFGNTDMRVSVLGFGGYEIAMKGKEKTVKEVQQLLSTALENGVNVLDTASSYNSSEALIGAAVSHRRKDYYLFSKLGEGTSVGLPYPDWDVRNVRPSIERSLRNLKTDYLDLLLIHSCSEDVLRQGELIEAVQRLKKEGLARYIGYSGDSTAALYAVRTNVFDALQTSLNLADQEAIELTLDEAAQRSMGVIAKRPVTNVVWEREGTENAPDVYVKRMKKLDYPFAQADSDSMIEMSLRFAITYPQVHTAIVGTTNPKHLLENVMSASKGKLSDGDLHLIRSRWKEAREPAWAGLK</sequence>
<feature type="domain" description="NADP-dependent oxidoreductase" evidence="1">
    <location>
        <begin position="16"/>
        <end position="286"/>
    </location>
</feature>
<dbReference type="Pfam" id="PF00248">
    <property type="entry name" value="Aldo_ket_red"/>
    <property type="match status" value="1"/>
</dbReference>
<dbReference type="SUPFAM" id="SSF51430">
    <property type="entry name" value="NAD(P)-linked oxidoreductase"/>
    <property type="match status" value="1"/>
</dbReference>
<dbReference type="Gene3D" id="3.20.20.100">
    <property type="entry name" value="NADP-dependent oxidoreductase domain"/>
    <property type="match status" value="1"/>
</dbReference>
<comment type="caution">
    <text evidence="2">The sequence shown here is derived from an EMBL/GenBank/DDBJ whole genome shotgun (WGS) entry which is preliminary data.</text>
</comment>
<name>A0A4Y8LVI4_9BACL</name>
<dbReference type="InterPro" id="IPR036812">
    <property type="entry name" value="NAD(P)_OxRdtase_dom_sf"/>
</dbReference>
<evidence type="ECO:0000259" key="1">
    <source>
        <dbReference type="Pfam" id="PF00248"/>
    </source>
</evidence>
<protein>
    <submittedName>
        <fullName evidence="2">Aldo/keto reductase</fullName>
    </submittedName>
</protein>
<dbReference type="Proteomes" id="UP000297900">
    <property type="component" value="Unassembled WGS sequence"/>
</dbReference>